<proteinExistence type="predicted"/>
<feature type="transmembrane region" description="Helical" evidence="1">
    <location>
        <begin position="245"/>
        <end position="271"/>
    </location>
</feature>
<evidence type="ECO:0000313" key="3">
    <source>
        <dbReference type="EMBL" id="KJY99300.1"/>
    </source>
</evidence>
<feature type="domain" description="YdbS-like PH" evidence="2">
    <location>
        <begin position="434"/>
        <end position="499"/>
    </location>
</feature>
<dbReference type="Proteomes" id="UP000033664">
    <property type="component" value="Unassembled WGS sequence"/>
</dbReference>
<evidence type="ECO:0000313" key="4">
    <source>
        <dbReference type="Proteomes" id="UP000033664"/>
    </source>
</evidence>
<dbReference type="EMBL" id="JXXZ01000008">
    <property type="protein sequence ID" value="KJY99300.1"/>
    <property type="molecule type" value="Genomic_DNA"/>
</dbReference>
<protein>
    <recommendedName>
        <fullName evidence="2">YdbS-like PH domain-containing protein</fullName>
    </recommendedName>
</protein>
<keyword evidence="4" id="KW-1185">Reference proteome</keyword>
<comment type="caution">
    <text evidence="3">The sequence shown here is derived from an EMBL/GenBank/DDBJ whole genome shotgun (WGS) entry which is preliminary data.</text>
</comment>
<dbReference type="PATRIC" id="fig|151081.8.peg.1944"/>
<dbReference type="Pfam" id="PF03703">
    <property type="entry name" value="bPH_2"/>
    <property type="match status" value="2"/>
</dbReference>
<evidence type="ECO:0000256" key="1">
    <source>
        <dbReference type="SAM" id="Phobius"/>
    </source>
</evidence>
<dbReference type="OrthoDB" id="155986at2"/>
<name>A0A0F4PPJ7_9GAMM</name>
<gene>
    <name evidence="3" type="ORF">TW72_10525</name>
</gene>
<feature type="transmembrane region" description="Helical" evidence="1">
    <location>
        <begin position="381"/>
        <end position="414"/>
    </location>
</feature>
<dbReference type="PANTHER" id="PTHR34473:SF2">
    <property type="entry name" value="UPF0699 TRANSMEMBRANE PROTEIN YDBT"/>
    <property type="match status" value="1"/>
</dbReference>
<dbReference type="GeneID" id="58228926"/>
<evidence type="ECO:0000259" key="2">
    <source>
        <dbReference type="Pfam" id="PF03703"/>
    </source>
</evidence>
<dbReference type="PANTHER" id="PTHR34473">
    <property type="entry name" value="UPF0699 TRANSMEMBRANE PROTEIN YDBS"/>
    <property type="match status" value="1"/>
</dbReference>
<dbReference type="AlphaFoldDB" id="A0A0F4PPJ7"/>
<organism evidence="3 4">
    <name type="scientific">Pseudoalteromonas ruthenica</name>
    <dbReference type="NCBI Taxonomy" id="151081"/>
    <lineage>
        <taxon>Bacteria</taxon>
        <taxon>Pseudomonadati</taxon>
        <taxon>Pseudomonadota</taxon>
        <taxon>Gammaproteobacteria</taxon>
        <taxon>Alteromonadales</taxon>
        <taxon>Pseudoalteromonadaceae</taxon>
        <taxon>Pseudoalteromonas</taxon>
    </lineage>
</organism>
<dbReference type="eggNOG" id="COG3428">
    <property type="taxonomic scope" value="Bacteria"/>
</dbReference>
<feature type="domain" description="YdbS-like PH" evidence="2">
    <location>
        <begin position="79"/>
        <end position="159"/>
    </location>
</feature>
<keyword evidence="1" id="KW-1133">Transmembrane helix</keyword>
<feature type="transmembrane region" description="Helical" evidence="1">
    <location>
        <begin position="57"/>
        <end position="80"/>
    </location>
</feature>
<keyword evidence="1" id="KW-0812">Transmembrane</keyword>
<feature type="transmembrane region" description="Helical" evidence="1">
    <location>
        <begin position="21"/>
        <end position="51"/>
    </location>
</feature>
<reference evidence="3 4" key="1">
    <citation type="journal article" date="2015" name="BMC Genomics">
        <title>Genome mining reveals unlocked bioactive potential of marine Gram-negative bacteria.</title>
        <authorList>
            <person name="Machado H."/>
            <person name="Sonnenschein E.C."/>
            <person name="Melchiorsen J."/>
            <person name="Gram L."/>
        </authorList>
    </citation>
    <scope>NUCLEOTIDE SEQUENCE [LARGE SCALE GENOMIC DNA]</scope>
    <source>
        <strain evidence="3 4">S3137</strain>
    </source>
</reference>
<accession>A0A0F4PPJ7</accession>
<dbReference type="InterPro" id="IPR005182">
    <property type="entry name" value="YdbS-like_PH"/>
</dbReference>
<keyword evidence="1" id="KW-0472">Membrane</keyword>
<dbReference type="RefSeq" id="WP_045979419.1">
    <property type="nucleotide sequence ID" value="NZ_JXXY01000007.1"/>
</dbReference>
<sequence>MSNNSSNTAEPAQQWQRLSPWAILYFIVNTGYRLIADGFLNMLPVLVLFVVNVERKIFWAAWGGGIALLALVAYGCAYYATFRFRVQGDAQVLLHKGVFTKERLALRFTRVQNINLATPFYFAPLGRTNCQFDAAGSSDKEIVLPALSNAHAQQLRRFILASKQRSDEEEADTEQEAQVATSADLALPNHEVAKYGLMSNMALLALAALMPIVNMVDGLFEQVVIANLDAFFNAHDLLAAYAEELTLITLLIAAVILTVGGSVIMALLRFYNFELFIEQARFRRVAGLLERQQLSMCFTKVQSATIKQNWVAVLLRRYTLSFAQVATFGPKHQQDKQSLLLPVLTHAQMTQMMATMFPWFANYDSDLQPVSRRYFWHRVGLFAALPLATVSCSLAAFLHWAFIALALLILPLALYHYCIYKRLGWQLVSHQGQEFLIHRSGLIGSVLTVCELFKAQQVSVVQTALMAKAQVATISIQFASKRLTLPFMPEQQARMLADRLLFHIETDQRAWF</sequence>
<feature type="transmembrane region" description="Helical" evidence="1">
    <location>
        <begin position="203"/>
        <end position="225"/>
    </location>
</feature>